<sequence>MATADRQREVLGTKKHSGDARPGRNPLISQRERYACLRWRGHFEACARGIHVTKITNFLSAIQTLGKHCATDARNIAL</sequence>
<dbReference type="Proteomes" id="UP000024635">
    <property type="component" value="Unassembled WGS sequence"/>
</dbReference>
<reference evidence="3" key="1">
    <citation type="journal article" date="2015" name="Nat. Genet.">
        <title>The genome and transcriptome of the zoonotic hookworm Ancylostoma ceylanicum identify infection-specific gene families.</title>
        <authorList>
            <person name="Schwarz E.M."/>
            <person name="Hu Y."/>
            <person name="Antoshechkin I."/>
            <person name="Miller M.M."/>
            <person name="Sternberg P.W."/>
            <person name="Aroian R.V."/>
        </authorList>
    </citation>
    <scope>NUCLEOTIDE SEQUENCE</scope>
    <source>
        <strain evidence="3">HY135</strain>
    </source>
</reference>
<gene>
    <name evidence="2" type="primary">Acey_s0324.g2534</name>
    <name evidence="2" type="ORF">Y032_0324g2534</name>
</gene>
<evidence type="ECO:0000256" key="1">
    <source>
        <dbReference type="SAM" id="MobiDB-lite"/>
    </source>
</evidence>
<dbReference type="AlphaFoldDB" id="A0A016S151"/>
<evidence type="ECO:0000313" key="3">
    <source>
        <dbReference type="Proteomes" id="UP000024635"/>
    </source>
</evidence>
<feature type="compositionally biased region" description="Basic and acidic residues" evidence="1">
    <location>
        <begin position="1"/>
        <end position="22"/>
    </location>
</feature>
<dbReference type="EMBL" id="JARK01001660">
    <property type="protein sequence ID" value="EYB84027.1"/>
    <property type="molecule type" value="Genomic_DNA"/>
</dbReference>
<name>A0A016S151_9BILA</name>
<keyword evidence="3" id="KW-1185">Reference proteome</keyword>
<organism evidence="2 3">
    <name type="scientific">Ancylostoma ceylanicum</name>
    <dbReference type="NCBI Taxonomy" id="53326"/>
    <lineage>
        <taxon>Eukaryota</taxon>
        <taxon>Metazoa</taxon>
        <taxon>Ecdysozoa</taxon>
        <taxon>Nematoda</taxon>
        <taxon>Chromadorea</taxon>
        <taxon>Rhabditida</taxon>
        <taxon>Rhabditina</taxon>
        <taxon>Rhabditomorpha</taxon>
        <taxon>Strongyloidea</taxon>
        <taxon>Ancylostomatidae</taxon>
        <taxon>Ancylostomatinae</taxon>
        <taxon>Ancylostoma</taxon>
    </lineage>
</organism>
<accession>A0A016S151</accession>
<comment type="caution">
    <text evidence="2">The sequence shown here is derived from an EMBL/GenBank/DDBJ whole genome shotgun (WGS) entry which is preliminary data.</text>
</comment>
<protein>
    <submittedName>
        <fullName evidence="2">Uncharacterized protein</fullName>
    </submittedName>
</protein>
<evidence type="ECO:0000313" key="2">
    <source>
        <dbReference type="EMBL" id="EYB84027.1"/>
    </source>
</evidence>
<feature type="region of interest" description="Disordered" evidence="1">
    <location>
        <begin position="1"/>
        <end position="26"/>
    </location>
</feature>
<proteinExistence type="predicted"/>